<evidence type="ECO:0000313" key="1">
    <source>
        <dbReference type="EMBL" id="MBB5754347.1"/>
    </source>
</evidence>
<dbReference type="EMBL" id="JACHOO010000008">
    <property type="protein sequence ID" value="MBB5754347.1"/>
    <property type="molecule type" value="Genomic_DNA"/>
</dbReference>
<dbReference type="AlphaFoldDB" id="A0A7W9FP89"/>
<dbReference type="Proteomes" id="UP000523821">
    <property type="component" value="Unassembled WGS sequence"/>
</dbReference>
<proteinExistence type="predicted"/>
<name>A0A7W9FP89_9HYPH</name>
<gene>
    <name evidence="1" type="ORF">GGQ63_003433</name>
</gene>
<comment type="caution">
    <text evidence="1">The sequence shown here is derived from an EMBL/GenBank/DDBJ whole genome shotgun (WGS) entry which is preliminary data.</text>
</comment>
<keyword evidence="2" id="KW-1185">Reference proteome</keyword>
<protein>
    <submittedName>
        <fullName evidence="1">Uncharacterized protein</fullName>
    </submittedName>
</protein>
<organism evidence="1 2">
    <name type="scientific">Prosthecomicrobium pneumaticum</name>
    <dbReference type="NCBI Taxonomy" id="81895"/>
    <lineage>
        <taxon>Bacteria</taxon>
        <taxon>Pseudomonadati</taxon>
        <taxon>Pseudomonadota</taxon>
        <taxon>Alphaproteobacteria</taxon>
        <taxon>Hyphomicrobiales</taxon>
        <taxon>Kaistiaceae</taxon>
        <taxon>Prosthecomicrobium</taxon>
    </lineage>
</organism>
<accession>A0A7W9FP89</accession>
<evidence type="ECO:0000313" key="2">
    <source>
        <dbReference type="Proteomes" id="UP000523821"/>
    </source>
</evidence>
<sequence length="69" mass="7468">MMASDLIHACDRLAQATDFLGALHMAIETLDERVQSPLLTVLGEAQRRIGDAHNALDEMHQAAMGRAPA</sequence>
<reference evidence="1 2" key="1">
    <citation type="submission" date="2020-08" db="EMBL/GenBank/DDBJ databases">
        <title>Genomic Encyclopedia of Type Strains, Phase IV (KMG-IV): sequencing the most valuable type-strain genomes for metagenomic binning, comparative biology and taxonomic classification.</title>
        <authorList>
            <person name="Goeker M."/>
        </authorList>
    </citation>
    <scope>NUCLEOTIDE SEQUENCE [LARGE SCALE GENOMIC DNA]</scope>
    <source>
        <strain evidence="1 2">DSM 16268</strain>
    </source>
</reference>
<dbReference type="RefSeq" id="WP_183857806.1">
    <property type="nucleotide sequence ID" value="NZ_JACHOO010000008.1"/>
</dbReference>